<comment type="caution">
    <text evidence="3">The sequence shown here is derived from an EMBL/GenBank/DDBJ whole genome shotgun (WGS) entry which is preliminary data.</text>
</comment>
<sequence length="380" mass="42202">MNNERVLLVIDAMYIGGTETHVLGLAKELLKNNVFVAIAARKAGTLASSFESLNCPIYHIDFPRTLDLEETLEKQLVGKIEDIIEAEKVSLVHFHQSPSGYLAGKAAKNKGIQAVLTVHGTYYPDHEIRKLLDLSDSVICVSPPLCAYIKSFGVQNTNLVPNGINLEEYSRESSYEELRNELKIPKDSLVVLYASRITWSKASVCSTFLRACKDLKLNPIPNLHAIVVGDGDRLGDIKNLALMIEKQCKGPFIHTVGEQHNMHAYYSIANCVVGTGRVALEAMASEKPVIAVGNHGYFGIVNQDNIDEAWNHYFGDHGSKTACSRHILRDELKKQLQDRELLKLNGIESRKIVEEKFNIQSIVPAIMKIYSETVKGGSED</sequence>
<name>A0ABT8GP36_9BACL</name>
<dbReference type="InterPro" id="IPR001296">
    <property type="entry name" value="Glyco_trans_1"/>
</dbReference>
<evidence type="ECO:0000259" key="1">
    <source>
        <dbReference type="Pfam" id="PF00534"/>
    </source>
</evidence>
<reference evidence="3" key="1">
    <citation type="submission" date="2023-07" db="EMBL/GenBank/DDBJ databases">
        <title>Ureibacillus sp. isolated from freshwater well.</title>
        <authorList>
            <person name="Kirdat K."/>
            <person name="Bhatt A."/>
            <person name="Teware R."/>
            <person name="Bhavsar Y."/>
            <person name="Yadav A."/>
        </authorList>
    </citation>
    <scope>NUCLEOTIDE SEQUENCE</scope>
    <source>
        <strain evidence="3">BA0131</strain>
    </source>
</reference>
<dbReference type="Pfam" id="PF00534">
    <property type="entry name" value="Glycos_transf_1"/>
    <property type="match status" value="1"/>
</dbReference>
<dbReference type="InterPro" id="IPR050194">
    <property type="entry name" value="Glycosyltransferase_grp1"/>
</dbReference>
<dbReference type="Proteomes" id="UP001172743">
    <property type="component" value="Unassembled WGS sequence"/>
</dbReference>
<evidence type="ECO:0000313" key="4">
    <source>
        <dbReference type="Proteomes" id="UP001172743"/>
    </source>
</evidence>
<dbReference type="GO" id="GO:0016757">
    <property type="term" value="F:glycosyltransferase activity"/>
    <property type="evidence" value="ECO:0007669"/>
    <property type="project" value="UniProtKB-KW"/>
</dbReference>
<feature type="domain" description="Glycosyltransferase subfamily 4-like N-terminal" evidence="2">
    <location>
        <begin position="15"/>
        <end position="167"/>
    </location>
</feature>
<dbReference type="EC" id="2.4.-.-" evidence="3"/>
<dbReference type="Pfam" id="PF13439">
    <property type="entry name" value="Glyco_transf_4"/>
    <property type="match status" value="1"/>
</dbReference>
<protein>
    <submittedName>
        <fullName evidence="3">Glycosyltransferase</fullName>
        <ecNumber evidence="3">2.4.-.-</ecNumber>
    </submittedName>
</protein>
<evidence type="ECO:0000259" key="2">
    <source>
        <dbReference type="Pfam" id="PF13439"/>
    </source>
</evidence>
<dbReference type="EMBL" id="JAUHTQ010000003">
    <property type="protein sequence ID" value="MDN4493190.1"/>
    <property type="molecule type" value="Genomic_DNA"/>
</dbReference>
<proteinExistence type="predicted"/>
<keyword evidence="3" id="KW-0328">Glycosyltransferase</keyword>
<keyword evidence="3" id="KW-0808">Transferase</keyword>
<evidence type="ECO:0000313" key="3">
    <source>
        <dbReference type="EMBL" id="MDN4493190.1"/>
    </source>
</evidence>
<dbReference type="PANTHER" id="PTHR45947:SF3">
    <property type="entry name" value="SULFOQUINOVOSYL TRANSFERASE SQD2"/>
    <property type="match status" value="1"/>
</dbReference>
<organism evidence="3 4">
    <name type="scientific">Ureibacillus aquaedulcis</name>
    <dbReference type="NCBI Taxonomy" id="3058421"/>
    <lineage>
        <taxon>Bacteria</taxon>
        <taxon>Bacillati</taxon>
        <taxon>Bacillota</taxon>
        <taxon>Bacilli</taxon>
        <taxon>Bacillales</taxon>
        <taxon>Caryophanaceae</taxon>
        <taxon>Ureibacillus</taxon>
    </lineage>
</organism>
<dbReference type="PANTHER" id="PTHR45947">
    <property type="entry name" value="SULFOQUINOVOSYL TRANSFERASE SQD2"/>
    <property type="match status" value="1"/>
</dbReference>
<dbReference type="SUPFAM" id="SSF53756">
    <property type="entry name" value="UDP-Glycosyltransferase/glycogen phosphorylase"/>
    <property type="match status" value="1"/>
</dbReference>
<keyword evidence="4" id="KW-1185">Reference proteome</keyword>
<dbReference type="InterPro" id="IPR028098">
    <property type="entry name" value="Glyco_trans_4-like_N"/>
</dbReference>
<feature type="domain" description="Glycosyl transferase family 1" evidence="1">
    <location>
        <begin position="176"/>
        <end position="328"/>
    </location>
</feature>
<dbReference type="Gene3D" id="3.40.50.2000">
    <property type="entry name" value="Glycogen Phosphorylase B"/>
    <property type="match status" value="2"/>
</dbReference>
<accession>A0ABT8GP36</accession>
<dbReference type="RefSeq" id="WP_301137478.1">
    <property type="nucleotide sequence ID" value="NZ_JAUHTQ010000003.1"/>
</dbReference>
<gene>
    <name evidence="3" type="ORF">QYB95_06515</name>
</gene>